<dbReference type="Gene3D" id="3.10.400.10">
    <property type="entry name" value="Sulfate adenylyltransferase"/>
    <property type="match status" value="1"/>
</dbReference>
<accession>A0A0G8G593</accession>
<dbReference type="PANTHER" id="PTHR39203">
    <property type="entry name" value="CYTOPLASMIC PROTEIN-RELATED"/>
    <property type="match status" value="1"/>
</dbReference>
<dbReference type="EMBL" id="QSQR01000004">
    <property type="protein sequence ID" value="RGK46738.1"/>
    <property type="molecule type" value="Genomic_DNA"/>
</dbReference>
<feature type="domain" description="ASCH" evidence="1">
    <location>
        <begin position="29"/>
        <end position="150"/>
    </location>
</feature>
<dbReference type="CDD" id="cd06553">
    <property type="entry name" value="ASCH_Ef3133_like"/>
    <property type="match status" value="1"/>
</dbReference>
<evidence type="ECO:0000313" key="4">
    <source>
        <dbReference type="Proteomes" id="UP000260790"/>
    </source>
</evidence>
<evidence type="ECO:0000313" key="2">
    <source>
        <dbReference type="EMBL" id="RGK46738.1"/>
    </source>
</evidence>
<dbReference type="Proteomes" id="UP001222683">
    <property type="component" value="Chromosome"/>
</dbReference>
<gene>
    <name evidence="2" type="ORF">DXD09_05010</name>
    <name evidence="3" type="ORF">PSR59_01955</name>
</gene>
<name>A0A0G8G593_9LACO</name>
<dbReference type="PIRSF" id="PIRSF021320">
    <property type="entry name" value="DUF984"/>
    <property type="match status" value="1"/>
</dbReference>
<evidence type="ECO:0000259" key="1">
    <source>
        <dbReference type="SMART" id="SM01022"/>
    </source>
</evidence>
<organism evidence="2 4">
    <name type="scientific">Ligilactobacillus ruminis</name>
    <dbReference type="NCBI Taxonomy" id="1623"/>
    <lineage>
        <taxon>Bacteria</taxon>
        <taxon>Bacillati</taxon>
        <taxon>Bacillota</taxon>
        <taxon>Bacilli</taxon>
        <taxon>Lactobacillales</taxon>
        <taxon>Lactobacillaceae</taxon>
        <taxon>Ligilactobacillus</taxon>
    </lineage>
</organism>
<dbReference type="Proteomes" id="UP000260790">
    <property type="component" value="Unassembled WGS sequence"/>
</dbReference>
<dbReference type="Pfam" id="PF04266">
    <property type="entry name" value="ASCH"/>
    <property type="match status" value="1"/>
</dbReference>
<proteinExistence type="predicted"/>
<dbReference type="SMART" id="SM01022">
    <property type="entry name" value="ASCH"/>
    <property type="match status" value="1"/>
</dbReference>
<dbReference type="SUPFAM" id="SSF88697">
    <property type="entry name" value="PUA domain-like"/>
    <property type="match status" value="1"/>
</dbReference>
<reference evidence="2 4" key="1">
    <citation type="submission" date="2018-08" db="EMBL/GenBank/DDBJ databases">
        <title>A genome reference for cultivated species of the human gut microbiota.</title>
        <authorList>
            <person name="Zou Y."/>
            <person name="Xue W."/>
            <person name="Luo G."/>
        </authorList>
    </citation>
    <scope>NUCLEOTIDE SEQUENCE [LARGE SCALE GENOMIC DNA]</scope>
    <source>
        <strain evidence="2 4">TF10-9AT</strain>
    </source>
</reference>
<dbReference type="RefSeq" id="WP_003695033.1">
    <property type="nucleotide sequence ID" value="NZ_CP117692.1"/>
</dbReference>
<dbReference type="InterPro" id="IPR007374">
    <property type="entry name" value="ASCH_domain"/>
</dbReference>
<reference evidence="3" key="2">
    <citation type="submission" date="2023-02" db="EMBL/GenBank/DDBJ databases">
        <title>Complete genome sequence of Lactobacillus ruminis CACC888 isolated from Pig feces.</title>
        <authorList>
            <person name="Park S."/>
            <person name="Park M.A."/>
            <person name="Kim D.-H."/>
            <person name="Kim Y."/>
        </authorList>
    </citation>
    <scope>NUCLEOTIDE SEQUENCE</scope>
    <source>
        <strain evidence="3">CACC888</strain>
    </source>
</reference>
<dbReference type="InterPro" id="IPR015947">
    <property type="entry name" value="PUA-like_sf"/>
</dbReference>
<dbReference type="InterPro" id="IPR009326">
    <property type="entry name" value="DUF984"/>
</dbReference>
<protein>
    <submittedName>
        <fullName evidence="2">ASCH domain-containing protein</fullName>
    </submittedName>
</protein>
<dbReference type="AlphaFoldDB" id="A0A0G8G593"/>
<dbReference type="EMBL" id="CP117692">
    <property type="protein sequence ID" value="WDC82425.1"/>
    <property type="molecule type" value="Genomic_DNA"/>
</dbReference>
<evidence type="ECO:0000313" key="3">
    <source>
        <dbReference type="EMBL" id="WDC82425.1"/>
    </source>
</evidence>
<dbReference type="PANTHER" id="PTHR39203:SF1">
    <property type="entry name" value="CYTOPLASMIC PROTEIN"/>
    <property type="match status" value="1"/>
</dbReference>
<sequence>MDKEVREYWEDFCAEHGIEKDVPVEAWAFGIGGKQADYLAELVNRGKKTATTSAYEPYGLDGEEIPRPGEYNIILDGRGNPVCVTQTKVVEVIPFAQISAEHAWHEGEDDRSYESWRKVHVEFLSEQLKQYRLELTDDTPCVCEVFEKIG</sequence>